<dbReference type="AlphaFoldDB" id="A0A897MYS2"/>
<dbReference type="EMBL" id="CP064787">
    <property type="protein sequence ID" value="QSG07250.1"/>
    <property type="molecule type" value="Genomic_DNA"/>
</dbReference>
<dbReference type="GO" id="GO:0003677">
    <property type="term" value="F:DNA binding"/>
    <property type="evidence" value="ECO:0007669"/>
    <property type="project" value="InterPro"/>
</dbReference>
<reference evidence="2" key="1">
    <citation type="submission" date="2020-11" db="EMBL/GenBank/DDBJ databases">
        <title>Carbohydrate-dependent, anaerobic sulfur respiration: A novel catabolism in halophilic archaea.</title>
        <authorList>
            <person name="Sorokin D.Y."/>
            <person name="Messina E."/>
            <person name="Smedile F."/>
            <person name="La Cono V."/>
            <person name="Hallsworth J.E."/>
            <person name="Yakimov M.M."/>
        </authorList>
    </citation>
    <scope>NUCLEOTIDE SEQUENCE</scope>
    <source>
        <strain evidence="2">HSR12-1</strain>
    </source>
</reference>
<dbReference type="GeneID" id="68856466"/>
<dbReference type="InterPro" id="IPR002559">
    <property type="entry name" value="Transposase_11"/>
</dbReference>
<evidence type="ECO:0000313" key="3">
    <source>
        <dbReference type="Proteomes" id="UP000663525"/>
    </source>
</evidence>
<accession>A0A897MYS2</accession>
<dbReference type="RefSeq" id="WP_267491093.1">
    <property type="nucleotide sequence ID" value="NZ_CP064787.1"/>
</dbReference>
<dbReference type="GO" id="GO:0006313">
    <property type="term" value="P:DNA transposition"/>
    <property type="evidence" value="ECO:0007669"/>
    <property type="project" value="InterPro"/>
</dbReference>
<dbReference type="Proteomes" id="UP000663525">
    <property type="component" value="Chromosome"/>
</dbReference>
<evidence type="ECO:0000313" key="2">
    <source>
        <dbReference type="EMBL" id="QSG07250.1"/>
    </source>
</evidence>
<gene>
    <name evidence="2" type="ORF">HSR121_2933</name>
</gene>
<name>A0A897MYS2_9EURY</name>
<proteinExistence type="predicted"/>
<dbReference type="GO" id="GO:0004803">
    <property type="term" value="F:transposase activity"/>
    <property type="evidence" value="ECO:0007669"/>
    <property type="project" value="InterPro"/>
</dbReference>
<protein>
    <submittedName>
        <fullName evidence="2">IS4 transposase</fullName>
    </submittedName>
</protein>
<evidence type="ECO:0000259" key="1">
    <source>
        <dbReference type="Pfam" id="PF01609"/>
    </source>
</evidence>
<dbReference type="Pfam" id="PF01609">
    <property type="entry name" value="DDE_Tnp_1"/>
    <property type="match status" value="1"/>
</dbReference>
<sequence length="295" mass="33956">MVNGTQEDDVYEYQYATLTIVSNNVPLILAVEPVRHHSVWEDGDGRSVSWAEVVDRLMEQATDLVDIDLVMADKAFDQHGVFHVLDQRHDVDYLIPKKEDSEHLRGQAEEVRDDPAVTARVEQDAALHLRDNTPYIDTESDPDVDEDNYSHDVTFMHVPADRNDWIIRNANDTGYALFATNCDNVTPMDAEDLTNRYSHRWDIENEYRMVLPMVPSIASKDYRMRFFSFVFSTLLYNMWRIVDHSLKEIASEAYDDYGRGPHEDRLDPILTLADFLGSSLILMIMDGLDPPDRAV</sequence>
<organism evidence="2 3">
    <name type="scientific">Halapricum desulfuricans</name>
    <dbReference type="NCBI Taxonomy" id="2841257"/>
    <lineage>
        <taxon>Archaea</taxon>
        <taxon>Methanobacteriati</taxon>
        <taxon>Methanobacteriota</taxon>
        <taxon>Stenosarchaea group</taxon>
        <taxon>Halobacteria</taxon>
        <taxon>Halobacteriales</taxon>
        <taxon>Haloarculaceae</taxon>
        <taxon>Halapricum</taxon>
    </lineage>
</organism>
<feature type="domain" description="Transposase IS4-like" evidence="1">
    <location>
        <begin position="39"/>
        <end position="207"/>
    </location>
</feature>